<evidence type="ECO:0000313" key="1">
    <source>
        <dbReference type="EMBL" id="KKM83815.1"/>
    </source>
</evidence>
<gene>
    <name evidence="1" type="ORF">LCGC14_1305500</name>
</gene>
<reference evidence="1" key="1">
    <citation type="journal article" date="2015" name="Nature">
        <title>Complex archaea that bridge the gap between prokaryotes and eukaryotes.</title>
        <authorList>
            <person name="Spang A."/>
            <person name="Saw J.H."/>
            <person name="Jorgensen S.L."/>
            <person name="Zaremba-Niedzwiedzka K."/>
            <person name="Martijn J."/>
            <person name="Lind A.E."/>
            <person name="van Eijk R."/>
            <person name="Schleper C."/>
            <person name="Guy L."/>
            <person name="Ettema T.J."/>
        </authorList>
    </citation>
    <scope>NUCLEOTIDE SEQUENCE</scope>
</reference>
<dbReference type="EMBL" id="LAZR01007660">
    <property type="protein sequence ID" value="KKM83815.1"/>
    <property type="molecule type" value="Genomic_DNA"/>
</dbReference>
<sequence length="102" mass="11964">MPKLYGPDKAERYWDKDYTEVEFLACVLECGTQAQYAEAHPLSDYWVRVDVWFERHFPERAKNHSPCVDFREGGIYTGTMAFKIAMYHWMGECNGTAKEKTL</sequence>
<dbReference type="AlphaFoldDB" id="A0A0F9N545"/>
<comment type="caution">
    <text evidence="1">The sequence shown here is derived from an EMBL/GenBank/DDBJ whole genome shotgun (WGS) entry which is preliminary data.</text>
</comment>
<accession>A0A0F9N545</accession>
<name>A0A0F9N545_9ZZZZ</name>
<proteinExistence type="predicted"/>
<protein>
    <submittedName>
        <fullName evidence="1">Uncharacterized protein</fullName>
    </submittedName>
</protein>
<organism evidence="1">
    <name type="scientific">marine sediment metagenome</name>
    <dbReference type="NCBI Taxonomy" id="412755"/>
    <lineage>
        <taxon>unclassified sequences</taxon>
        <taxon>metagenomes</taxon>
        <taxon>ecological metagenomes</taxon>
    </lineage>
</organism>